<evidence type="ECO:0000256" key="2">
    <source>
        <dbReference type="PROSITE-ProRule" id="PRU00401"/>
    </source>
</evidence>
<accession>A0ABR1FBY0</accession>
<gene>
    <name evidence="4" type="ORF">BZA70DRAFT_264738</name>
</gene>
<keyword evidence="1" id="KW-0677">Repeat</keyword>
<feature type="repeat" description="RPEL" evidence="2">
    <location>
        <begin position="112"/>
        <end position="137"/>
    </location>
</feature>
<evidence type="ECO:0000256" key="1">
    <source>
        <dbReference type="ARBA" id="ARBA00022737"/>
    </source>
</evidence>
<reference evidence="4 5" key="1">
    <citation type="submission" date="2024-03" db="EMBL/GenBank/DDBJ databases">
        <title>Genome-scale model development and genomic sequencing of the oleaginous clade Lipomyces.</title>
        <authorList>
            <consortium name="Lawrence Berkeley National Laboratory"/>
            <person name="Czajka J.J."/>
            <person name="Han Y."/>
            <person name="Kim J."/>
            <person name="Mondo S.J."/>
            <person name="Hofstad B.A."/>
            <person name="Robles A."/>
            <person name="Haridas S."/>
            <person name="Riley R."/>
            <person name="LaButti K."/>
            <person name="Pangilinan J."/>
            <person name="Andreopoulos W."/>
            <person name="Lipzen A."/>
            <person name="Yan J."/>
            <person name="Wang M."/>
            <person name="Ng V."/>
            <person name="Grigoriev I.V."/>
            <person name="Spatafora J.W."/>
            <person name="Magnuson J.K."/>
            <person name="Baker S.E."/>
            <person name="Pomraning K.R."/>
        </authorList>
    </citation>
    <scope>NUCLEOTIDE SEQUENCE [LARGE SCALE GENOMIC DNA]</scope>
    <source>
        <strain evidence="4 5">Phaff 52-87</strain>
    </source>
</reference>
<dbReference type="Pfam" id="PF00646">
    <property type="entry name" value="F-box"/>
    <property type="match status" value="1"/>
</dbReference>
<dbReference type="GeneID" id="90036435"/>
<name>A0ABR1FBY0_9ASCO</name>
<dbReference type="PROSITE" id="PS50181">
    <property type="entry name" value="FBOX"/>
    <property type="match status" value="1"/>
</dbReference>
<protein>
    <recommendedName>
        <fullName evidence="3">F-box domain-containing protein</fullName>
    </recommendedName>
</protein>
<dbReference type="Gene3D" id="6.10.140.2040">
    <property type="match status" value="1"/>
</dbReference>
<dbReference type="Gene3D" id="1.20.1280.50">
    <property type="match status" value="1"/>
</dbReference>
<evidence type="ECO:0000259" key="3">
    <source>
        <dbReference type="PROSITE" id="PS50181"/>
    </source>
</evidence>
<comment type="caution">
    <text evidence="4">The sequence shown here is derived from an EMBL/GenBank/DDBJ whole genome shotgun (WGS) entry which is preliminary data.</text>
</comment>
<evidence type="ECO:0000313" key="5">
    <source>
        <dbReference type="Proteomes" id="UP001498771"/>
    </source>
</evidence>
<organism evidence="4 5">
    <name type="scientific">Myxozyma melibiosi</name>
    <dbReference type="NCBI Taxonomy" id="54550"/>
    <lineage>
        <taxon>Eukaryota</taxon>
        <taxon>Fungi</taxon>
        <taxon>Dikarya</taxon>
        <taxon>Ascomycota</taxon>
        <taxon>Saccharomycotina</taxon>
        <taxon>Lipomycetes</taxon>
        <taxon>Lipomycetales</taxon>
        <taxon>Lipomycetaceae</taxon>
        <taxon>Myxozyma</taxon>
    </lineage>
</organism>
<dbReference type="PROSITE" id="PS51073">
    <property type="entry name" value="RPEL"/>
    <property type="match status" value="1"/>
</dbReference>
<dbReference type="InterPro" id="IPR001810">
    <property type="entry name" value="F-box_dom"/>
</dbReference>
<dbReference type="EMBL" id="JBBJBU010000001">
    <property type="protein sequence ID" value="KAK7207359.1"/>
    <property type="molecule type" value="Genomic_DNA"/>
</dbReference>
<dbReference type="SUPFAM" id="SSF81383">
    <property type="entry name" value="F-box domain"/>
    <property type="match status" value="1"/>
</dbReference>
<dbReference type="InterPro" id="IPR036047">
    <property type="entry name" value="F-box-like_dom_sf"/>
</dbReference>
<dbReference type="InterPro" id="IPR004018">
    <property type="entry name" value="RPEL_repeat"/>
</dbReference>
<evidence type="ECO:0000313" key="4">
    <source>
        <dbReference type="EMBL" id="KAK7207359.1"/>
    </source>
</evidence>
<dbReference type="RefSeq" id="XP_064770392.1">
    <property type="nucleotide sequence ID" value="XM_064910923.1"/>
</dbReference>
<feature type="domain" description="F-box" evidence="3">
    <location>
        <begin position="14"/>
        <end position="65"/>
    </location>
</feature>
<dbReference type="Proteomes" id="UP001498771">
    <property type="component" value="Unassembled WGS sequence"/>
</dbReference>
<proteinExistence type="predicted"/>
<keyword evidence="5" id="KW-1185">Reference proteome</keyword>
<dbReference type="SMART" id="SM00256">
    <property type="entry name" value="FBOX"/>
    <property type="match status" value="1"/>
</dbReference>
<sequence length="251" mass="28918">MASSEVGAVQPLPSRSLLGLPDELLTSILLLMDIPDLLALSRTCWRLRKAAQDAHLHHLRIWVCLPPLLRCHFIVRPTETDLLARHILLSPLRMAHRVHVAASSLRMSLARNSLRRKLELRPSLNELIRRGVYPATDARVSPVLAQRCKNLEREKIKNMLERELKGRVWTKITTALKSTMRKDDSQESVRVLVARYTKKKLEANVSARSLQSNRSGIFRERREIDAPARAKVHRLRMYFERLSKSQMFSIS</sequence>